<evidence type="ECO:0000256" key="1">
    <source>
        <dbReference type="ARBA" id="ARBA00010820"/>
    </source>
</evidence>
<dbReference type="GO" id="GO:0005634">
    <property type="term" value="C:nucleus"/>
    <property type="evidence" value="ECO:0007669"/>
    <property type="project" value="TreeGrafter"/>
</dbReference>
<keyword evidence="4" id="KW-1185">Reference proteome</keyword>
<dbReference type="AlphaFoldDB" id="D7MIY7"/>
<dbReference type="PANTHER" id="PTHR31662">
    <property type="entry name" value="BNAANNG10740D PROTEIN-RELATED"/>
    <property type="match status" value="1"/>
</dbReference>
<evidence type="ECO:0000259" key="2">
    <source>
        <dbReference type="Pfam" id="PF04504"/>
    </source>
</evidence>
<dbReference type="Pfam" id="PF04504">
    <property type="entry name" value="GeBP-like_DBD"/>
    <property type="match status" value="1"/>
</dbReference>
<dbReference type="InterPro" id="IPR053932">
    <property type="entry name" value="GeBP-like_DBD"/>
</dbReference>
<dbReference type="EMBL" id="GL348719">
    <property type="protein sequence ID" value="EFH44873.1"/>
    <property type="molecule type" value="Genomic_DNA"/>
</dbReference>
<dbReference type="Gramene" id="Al_scaffold_0007_3535">
    <property type="protein sequence ID" value="Al_scaffold_0007_3535"/>
    <property type="gene ID" value="Al_scaffold_0007_3535"/>
</dbReference>
<proteinExistence type="inferred from homology"/>
<dbReference type="InterPro" id="IPR007592">
    <property type="entry name" value="GEBP"/>
</dbReference>
<dbReference type="PANTHER" id="PTHR31662:SF49">
    <property type="entry name" value="GLABROUS1 ENHANCER-BINDING PROTEIN-RELATED"/>
    <property type="match status" value="1"/>
</dbReference>
<dbReference type="STRING" id="81972.D7MIY7"/>
<gene>
    <name evidence="3" type="ORF">ARALYDRAFT_659480</name>
</gene>
<sequence length="255" mass="29227">MKRQLQGSDSSDYSNSDCFKIRYTRKHEDDDISGSEAMLRSRKKLTTTTLLEPSSSGPCKNWTKTEELLILEGLVDYQNETKLSYTSDWNAVYDRIRDSMGSDFSKKQLANKILKLKLRFGDNLAKSIAGKRLSFTNTDDEQVFKLSKIIWGKNITTNSASNEIMDQTKERVSDDGEKEKCEDLNVLQEALEVAASFLRLGNYQQKWLLRNLKNLGATQRKELTDEWNALVAEDMQLCIKKQSFYAKLVKEGFSV</sequence>
<reference evidence="4" key="1">
    <citation type="journal article" date="2011" name="Nat. Genet.">
        <title>The Arabidopsis lyrata genome sequence and the basis of rapid genome size change.</title>
        <authorList>
            <person name="Hu T.T."/>
            <person name="Pattyn P."/>
            <person name="Bakker E.G."/>
            <person name="Cao J."/>
            <person name="Cheng J.-F."/>
            <person name="Clark R.M."/>
            <person name="Fahlgren N."/>
            <person name="Fawcett J.A."/>
            <person name="Grimwood J."/>
            <person name="Gundlach H."/>
            <person name="Haberer G."/>
            <person name="Hollister J.D."/>
            <person name="Ossowski S."/>
            <person name="Ottilar R.P."/>
            <person name="Salamov A.A."/>
            <person name="Schneeberger K."/>
            <person name="Spannagl M."/>
            <person name="Wang X."/>
            <person name="Yang L."/>
            <person name="Nasrallah M.E."/>
            <person name="Bergelson J."/>
            <person name="Carrington J.C."/>
            <person name="Gaut B.S."/>
            <person name="Schmutz J."/>
            <person name="Mayer K.F.X."/>
            <person name="Van de Peer Y."/>
            <person name="Grigoriev I.V."/>
            <person name="Nordborg M."/>
            <person name="Weigel D."/>
            <person name="Guo Y.-L."/>
        </authorList>
    </citation>
    <scope>NUCLEOTIDE SEQUENCE [LARGE SCALE GENOMIC DNA]</scope>
    <source>
        <strain evidence="4">cv. MN47</strain>
    </source>
</reference>
<comment type="similarity">
    <text evidence="1">Belongs to the GeBP family.</text>
</comment>
<dbReference type="HOGENOM" id="CLU_1091260_0_0_1"/>
<organism evidence="4">
    <name type="scientific">Arabidopsis lyrata subsp. lyrata</name>
    <name type="common">Lyre-leaved rock-cress</name>
    <dbReference type="NCBI Taxonomy" id="81972"/>
    <lineage>
        <taxon>Eukaryota</taxon>
        <taxon>Viridiplantae</taxon>
        <taxon>Streptophyta</taxon>
        <taxon>Embryophyta</taxon>
        <taxon>Tracheophyta</taxon>
        <taxon>Spermatophyta</taxon>
        <taxon>Magnoliopsida</taxon>
        <taxon>eudicotyledons</taxon>
        <taxon>Gunneridae</taxon>
        <taxon>Pentapetalae</taxon>
        <taxon>rosids</taxon>
        <taxon>malvids</taxon>
        <taxon>Brassicales</taxon>
        <taxon>Brassicaceae</taxon>
        <taxon>Camelineae</taxon>
        <taxon>Arabidopsis</taxon>
    </lineage>
</organism>
<dbReference type="KEGG" id="aly:9304686"/>
<protein>
    <submittedName>
        <fullName evidence="3">Predicted protein</fullName>
    </submittedName>
</protein>
<dbReference type="OrthoDB" id="1093161at2759"/>
<dbReference type="GO" id="GO:0006355">
    <property type="term" value="P:regulation of DNA-templated transcription"/>
    <property type="evidence" value="ECO:0007669"/>
    <property type="project" value="InterPro"/>
</dbReference>
<feature type="domain" description="Glabrous enhancer-binding protein-like DBD" evidence="2">
    <location>
        <begin position="60"/>
        <end position="152"/>
    </location>
</feature>
<evidence type="ECO:0000313" key="4">
    <source>
        <dbReference type="Proteomes" id="UP000008694"/>
    </source>
</evidence>
<dbReference type="Proteomes" id="UP000008694">
    <property type="component" value="Unassembled WGS sequence"/>
</dbReference>
<name>D7MIY7_ARALL</name>
<evidence type="ECO:0000313" key="3">
    <source>
        <dbReference type="EMBL" id="EFH44873.1"/>
    </source>
</evidence>
<accession>D7MIY7</accession>